<dbReference type="EMBL" id="CM035411">
    <property type="protein sequence ID" value="KAH7435729.1"/>
    <property type="molecule type" value="Genomic_DNA"/>
</dbReference>
<dbReference type="PANTHER" id="PTHR10543:SF97">
    <property type="entry name" value="9-CIS-EPOXYCAROTENOID DIOXYGENASE NCED4, CHLOROPLASTIC"/>
    <property type="match status" value="1"/>
</dbReference>
<evidence type="ECO:0000313" key="7">
    <source>
        <dbReference type="EMBL" id="KAH7435729.1"/>
    </source>
</evidence>
<dbReference type="GO" id="GO:0009570">
    <property type="term" value="C:chloroplast stroma"/>
    <property type="evidence" value="ECO:0007669"/>
    <property type="project" value="TreeGrafter"/>
</dbReference>
<gene>
    <name evidence="7" type="ORF">KP509_06G077400</name>
</gene>
<feature type="binding site" evidence="5">
    <location>
        <position position="375"/>
    </location>
    <ligand>
        <name>Fe cation</name>
        <dbReference type="ChEBI" id="CHEBI:24875"/>
        <note>catalytic</note>
    </ligand>
</feature>
<evidence type="ECO:0000256" key="1">
    <source>
        <dbReference type="ARBA" id="ARBA00006787"/>
    </source>
</evidence>
<dbReference type="Proteomes" id="UP000825935">
    <property type="component" value="Chromosome 6"/>
</dbReference>
<keyword evidence="3" id="KW-0223">Dioxygenase</keyword>
<dbReference type="Pfam" id="PF03055">
    <property type="entry name" value="RPE65"/>
    <property type="match status" value="1"/>
</dbReference>
<evidence type="ECO:0000256" key="2">
    <source>
        <dbReference type="ARBA" id="ARBA00022723"/>
    </source>
</evidence>
<dbReference type="GO" id="GO:0046872">
    <property type="term" value="F:metal ion binding"/>
    <property type="evidence" value="ECO:0007669"/>
    <property type="project" value="UniProtKB-KW"/>
</dbReference>
<feature type="binding site" evidence="5">
    <location>
        <position position="326"/>
    </location>
    <ligand>
        <name>Fe cation</name>
        <dbReference type="ChEBI" id="CHEBI:24875"/>
        <note>catalytic</note>
    </ligand>
</feature>
<name>A0A8T2UUF3_CERRI</name>
<evidence type="ECO:0000256" key="3">
    <source>
        <dbReference type="ARBA" id="ARBA00022964"/>
    </source>
</evidence>
<comment type="caution">
    <text evidence="7">The sequence shown here is derived from an EMBL/GenBank/DDBJ whole genome shotgun (WGS) entry which is preliminary data.</text>
</comment>
<protein>
    <recommendedName>
        <fullName evidence="9">9-cis-epoxycarotenoid dioxygenase</fullName>
    </recommendedName>
</protein>
<evidence type="ECO:0000313" key="8">
    <source>
        <dbReference type="Proteomes" id="UP000825935"/>
    </source>
</evidence>
<keyword evidence="8" id="KW-1185">Reference proteome</keyword>
<dbReference type="GO" id="GO:0010436">
    <property type="term" value="F:carotenoid dioxygenase activity"/>
    <property type="evidence" value="ECO:0007669"/>
    <property type="project" value="TreeGrafter"/>
</dbReference>
<keyword evidence="2 5" id="KW-0479">Metal-binding</keyword>
<accession>A0A8T2UUF3</accession>
<proteinExistence type="inferred from homology"/>
<evidence type="ECO:0000256" key="4">
    <source>
        <dbReference type="ARBA" id="ARBA00023004"/>
    </source>
</evidence>
<comment type="cofactor">
    <cofactor evidence="5">
        <name>Fe(2+)</name>
        <dbReference type="ChEBI" id="CHEBI:29033"/>
    </cofactor>
    <text evidence="5">Binds 1 Fe(2+) ion per subunit.</text>
</comment>
<keyword evidence="4 5" id="KW-0408">Iron</keyword>
<feature type="region of interest" description="Disordered" evidence="6">
    <location>
        <begin position="47"/>
        <end position="67"/>
    </location>
</feature>
<feature type="binding site" evidence="5">
    <location>
        <position position="440"/>
    </location>
    <ligand>
        <name>Fe cation</name>
        <dbReference type="ChEBI" id="CHEBI:24875"/>
        <note>catalytic</note>
    </ligand>
</feature>
<dbReference type="PANTHER" id="PTHR10543">
    <property type="entry name" value="BETA-CAROTENE DIOXYGENASE"/>
    <property type="match status" value="1"/>
</dbReference>
<evidence type="ECO:0000256" key="6">
    <source>
        <dbReference type="SAM" id="MobiDB-lite"/>
    </source>
</evidence>
<dbReference type="OrthoDB" id="1069523at2759"/>
<evidence type="ECO:0008006" key="9">
    <source>
        <dbReference type="Google" id="ProtNLM"/>
    </source>
</evidence>
<sequence>MQTSQINTFALSRAQHYCVSSLATESNSFGSNNDRFSRASSHLSTRFSLRASPHSPTPAGTLDVKPRTAVSYPDSRELRDHGAAAHGQPPSSLAAPKEEFPRSFLHTVNSITWDNPLKQLAAAALDSLESIILAPLDSPQRLPSTTDPSVQLEGNFFPVPEHAVQHELEVEGCIPPALEGVYIRNGANPMFEPAAGHHLFDGDGMLHAVRFKQGIVSYANRFTHTYRVMEEIKREKAFFPKCVGELHGYGGLVRLLFFYARSMCGLVDASMGMGVANAGVVYFNGHLLAMSEDDLPYAVYVTSAGDLETMGRYDFGGQINFPMIAHPKVDALTGELFALSYDVLKKPFLKYFKFAQDGTKGPEVSISLQEPTMVHDFAITEKYVVVPDQEVVFRLQEMLTRGSPVMHDKQKISRFGILPRDDADESRIIWVPVPDCFCFHLWNAWEEEDEIVVIASCMTPADRIFNESTEGLQSVLSEIRLNRVTGTSVRRPLISDMNLEAGQVNKNYLGRKSRYAYLAIADPWPKVSGIAKIDLQAHKPGDDQQGNAGSSDGVDNIRVTKFWYPPNCYGGEPMFVPRSSDPSSEEDDGFLLTFMHNENTGKSELLILDARSPSLETLARVKLPTRVPYGFHGTFIGSNELAKQKETIGS</sequence>
<evidence type="ECO:0000256" key="5">
    <source>
        <dbReference type="PIRSR" id="PIRSR604294-1"/>
    </source>
</evidence>
<dbReference type="AlphaFoldDB" id="A0A8T2UUF3"/>
<comment type="similarity">
    <text evidence="1">Belongs to the carotenoid oxygenase family.</text>
</comment>
<dbReference type="GO" id="GO:0016121">
    <property type="term" value="P:carotene catabolic process"/>
    <property type="evidence" value="ECO:0007669"/>
    <property type="project" value="TreeGrafter"/>
</dbReference>
<dbReference type="OMA" id="KMFPEAG"/>
<dbReference type="InterPro" id="IPR004294">
    <property type="entry name" value="Carotenoid_Oase"/>
</dbReference>
<organism evidence="7 8">
    <name type="scientific">Ceratopteris richardii</name>
    <name type="common">Triangle waterfern</name>
    <dbReference type="NCBI Taxonomy" id="49495"/>
    <lineage>
        <taxon>Eukaryota</taxon>
        <taxon>Viridiplantae</taxon>
        <taxon>Streptophyta</taxon>
        <taxon>Embryophyta</taxon>
        <taxon>Tracheophyta</taxon>
        <taxon>Polypodiopsida</taxon>
        <taxon>Polypodiidae</taxon>
        <taxon>Polypodiales</taxon>
        <taxon>Pteridineae</taxon>
        <taxon>Pteridaceae</taxon>
        <taxon>Parkerioideae</taxon>
        <taxon>Ceratopteris</taxon>
    </lineage>
</organism>
<feature type="binding site" evidence="5">
    <location>
        <position position="632"/>
    </location>
    <ligand>
        <name>Fe cation</name>
        <dbReference type="ChEBI" id="CHEBI:24875"/>
        <note>catalytic</note>
    </ligand>
</feature>
<reference evidence="7" key="1">
    <citation type="submission" date="2021-08" db="EMBL/GenBank/DDBJ databases">
        <title>WGS assembly of Ceratopteris richardii.</title>
        <authorList>
            <person name="Marchant D.B."/>
            <person name="Chen G."/>
            <person name="Jenkins J."/>
            <person name="Shu S."/>
            <person name="Leebens-Mack J."/>
            <person name="Grimwood J."/>
            <person name="Schmutz J."/>
            <person name="Soltis P."/>
            <person name="Soltis D."/>
            <person name="Chen Z.-H."/>
        </authorList>
    </citation>
    <scope>NUCLEOTIDE SEQUENCE</scope>
    <source>
        <strain evidence="7">Whitten #5841</strain>
        <tissue evidence="7">Leaf</tissue>
    </source>
</reference>
<keyword evidence="3" id="KW-0560">Oxidoreductase</keyword>